<sequence>MAGSAEPWLDVKLHGVMHHGLTAPFLASMHMLGLTAGAMARYRGNRPDLGVVRSAGLRPRAIGAGRSKGGNSA</sequence>
<keyword evidence="1" id="KW-1133">Transmembrane helix</keyword>
<evidence type="ECO:0000313" key="2">
    <source>
        <dbReference type="EMBL" id="KZV53554.1"/>
    </source>
</evidence>
<accession>A0A2Z7D278</accession>
<keyword evidence="1" id="KW-0812">Transmembrane</keyword>
<organism evidence="2 3">
    <name type="scientific">Dorcoceras hygrometricum</name>
    <dbReference type="NCBI Taxonomy" id="472368"/>
    <lineage>
        <taxon>Eukaryota</taxon>
        <taxon>Viridiplantae</taxon>
        <taxon>Streptophyta</taxon>
        <taxon>Embryophyta</taxon>
        <taxon>Tracheophyta</taxon>
        <taxon>Spermatophyta</taxon>
        <taxon>Magnoliopsida</taxon>
        <taxon>eudicotyledons</taxon>
        <taxon>Gunneridae</taxon>
        <taxon>Pentapetalae</taxon>
        <taxon>asterids</taxon>
        <taxon>lamiids</taxon>
        <taxon>Lamiales</taxon>
        <taxon>Gesneriaceae</taxon>
        <taxon>Didymocarpoideae</taxon>
        <taxon>Trichosporeae</taxon>
        <taxon>Loxocarpinae</taxon>
        <taxon>Dorcoceras</taxon>
    </lineage>
</organism>
<proteinExistence type="predicted"/>
<gene>
    <name evidence="2" type="ORF">F511_27103</name>
</gene>
<name>A0A2Z7D278_9LAMI</name>
<evidence type="ECO:0000256" key="1">
    <source>
        <dbReference type="SAM" id="Phobius"/>
    </source>
</evidence>
<feature type="transmembrane region" description="Helical" evidence="1">
    <location>
        <begin position="20"/>
        <end position="40"/>
    </location>
</feature>
<dbReference type="Proteomes" id="UP000250235">
    <property type="component" value="Unassembled WGS sequence"/>
</dbReference>
<keyword evidence="1" id="KW-0472">Membrane</keyword>
<evidence type="ECO:0000313" key="3">
    <source>
        <dbReference type="Proteomes" id="UP000250235"/>
    </source>
</evidence>
<protein>
    <submittedName>
        <fullName evidence="2">Uncharacterized protein</fullName>
    </submittedName>
</protein>
<keyword evidence="3" id="KW-1185">Reference proteome</keyword>
<dbReference type="EMBL" id="KQ990182">
    <property type="protein sequence ID" value="KZV53554.1"/>
    <property type="molecule type" value="Genomic_DNA"/>
</dbReference>
<dbReference type="AlphaFoldDB" id="A0A2Z7D278"/>
<reference evidence="2 3" key="1">
    <citation type="journal article" date="2015" name="Proc. Natl. Acad. Sci. U.S.A.">
        <title>The resurrection genome of Boea hygrometrica: A blueprint for survival of dehydration.</title>
        <authorList>
            <person name="Xiao L."/>
            <person name="Yang G."/>
            <person name="Zhang L."/>
            <person name="Yang X."/>
            <person name="Zhao S."/>
            <person name="Ji Z."/>
            <person name="Zhou Q."/>
            <person name="Hu M."/>
            <person name="Wang Y."/>
            <person name="Chen M."/>
            <person name="Xu Y."/>
            <person name="Jin H."/>
            <person name="Xiao X."/>
            <person name="Hu G."/>
            <person name="Bao F."/>
            <person name="Hu Y."/>
            <person name="Wan P."/>
            <person name="Li L."/>
            <person name="Deng X."/>
            <person name="Kuang T."/>
            <person name="Xiang C."/>
            <person name="Zhu J.K."/>
            <person name="Oliver M.J."/>
            <person name="He Y."/>
        </authorList>
    </citation>
    <scope>NUCLEOTIDE SEQUENCE [LARGE SCALE GENOMIC DNA]</scope>
    <source>
        <strain evidence="3">cv. XS01</strain>
    </source>
</reference>